<feature type="signal peptide" evidence="1">
    <location>
        <begin position="1"/>
        <end position="27"/>
    </location>
</feature>
<keyword evidence="1" id="KW-0732">Signal</keyword>
<dbReference type="AlphaFoldDB" id="A0A949TGM8"/>
<evidence type="ECO:0000313" key="3">
    <source>
        <dbReference type="Proteomes" id="UP000694308"/>
    </source>
</evidence>
<comment type="caution">
    <text evidence="2">The sequence shown here is derived from an EMBL/GenBank/DDBJ whole genome shotgun (WGS) entry which is preliminary data.</text>
</comment>
<sequence length="154" mass="16879">MNKKYLSVLRSSMISALLVISPTLVFAKTDAIVSKDIQGNYYQYDFKSLRKDAANNAVGLPSVLLDDFVQKKNVIVSYHDDKTGYVDSKFVNDAAIESCSDGGPCGGLFTLDRCTEIANEYENAILSFTKPIQTRILDSNGSVINGQLINPISK</sequence>
<proteinExistence type="predicted"/>
<feature type="chain" id="PRO_5037646822" description="SH3 domain-containing protein" evidence="1">
    <location>
        <begin position="28"/>
        <end position="154"/>
    </location>
</feature>
<keyword evidence="3" id="KW-1185">Reference proteome</keyword>
<name>A0A949TGM8_9CLOT</name>
<evidence type="ECO:0000256" key="1">
    <source>
        <dbReference type="SAM" id="SignalP"/>
    </source>
</evidence>
<dbReference type="Proteomes" id="UP000694308">
    <property type="component" value="Unassembled WGS sequence"/>
</dbReference>
<protein>
    <recommendedName>
        <fullName evidence="4">SH3 domain-containing protein</fullName>
    </recommendedName>
</protein>
<gene>
    <name evidence="2" type="ORF">I6U48_02890</name>
</gene>
<dbReference type="RefSeq" id="WP_218318897.1">
    <property type="nucleotide sequence ID" value="NZ_JAEEGC010000012.1"/>
</dbReference>
<organism evidence="2 3">
    <name type="scientific">Clostridium thailandense</name>
    <dbReference type="NCBI Taxonomy" id="2794346"/>
    <lineage>
        <taxon>Bacteria</taxon>
        <taxon>Bacillati</taxon>
        <taxon>Bacillota</taxon>
        <taxon>Clostridia</taxon>
        <taxon>Eubacteriales</taxon>
        <taxon>Clostridiaceae</taxon>
        <taxon>Clostridium</taxon>
    </lineage>
</organism>
<reference evidence="2" key="1">
    <citation type="submission" date="2020-12" db="EMBL/GenBank/DDBJ databases">
        <title>Clostridium thailandense sp. nov., a novel acetogenic bacterium isolated from peat land soil in Thailand.</title>
        <authorList>
            <person name="Chaikitkaew S."/>
            <person name="Birkeland N.K."/>
        </authorList>
    </citation>
    <scope>NUCLEOTIDE SEQUENCE</scope>
    <source>
        <strain evidence="2">PL3</strain>
    </source>
</reference>
<evidence type="ECO:0008006" key="4">
    <source>
        <dbReference type="Google" id="ProtNLM"/>
    </source>
</evidence>
<dbReference type="EMBL" id="JAEEGC010000012">
    <property type="protein sequence ID" value="MBV7271860.1"/>
    <property type="molecule type" value="Genomic_DNA"/>
</dbReference>
<evidence type="ECO:0000313" key="2">
    <source>
        <dbReference type="EMBL" id="MBV7271860.1"/>
    </source>
</evidence>
<accession>A0A949TGM8</accession>